<evidence type="ECO:0000313" key="3">
    <source>
        <dbReference type="Proteomes" id="UP000199415"/>
    </source>
</evidence>
<dbReference type="EMBL" id="FNCE01000005">
    <property type="protein sequence ID" value="SDG10122.1"/>
    <property type="molecule type" value="Genomic_DNA"/>
</dbReference>
<reference evidence="2 3" key="1">
    <citation type="submission" date="2016-10" db="EMBL/GenBank/DDBJ databases">
        <authorList>
            <person name="de Groot N.N."/>
        </authorList>
    </citation>
    <scope>NUCLEOTIDE SEQUENCE [LARGE SCALE GENOMIC DNA]</scope>
    <source>
        <strain evidence="2 3">DSM 25584</strain>
    </source>
</reference>
<dbReference type="Pfam" id="PF18735">
    <property type="entry name" value="HEPN_RiboL-PSP"/>
    <property type="match status" value="1"/>
</dbReference>
<accession>A0A1G7RH81</accession>
<dbReference type="InterPro" id="IPR041519">
    <property type="entry name" value="HEPN_RiboL-PSP"/>
</dbReference>
<proteinExistence type="predicted"/>
<protein>
    <recommendedName>
        <fullName evidence="1">RiboL-PSP-HEPN domain-containing protein</fullName>
    </recommendedName>
</protein>
<dbReference type="AlphaFoldDB" id="A0A1G7RH81"/>
<feature type="domain" description="RiboL-PSP-HEPN" evidence="1">
    <location>
        <begin position="54"/>
        <end position="205"/>
    </location>
</feature>
<name>A0A1G7RH81_9PROT</name>
<dbReference type="STRING" id="1082479.SAMN05216241_105132"/>
<dbReference type="OrthoDB" id="7359171at2"/>
<dbReference type="Proteomes" id="UP000199415">
    <property type="component" value="Unassembled WGS sequence"/>
</dbReference>
<organism evidence="2 3">
    <name type="scientific">Limimonas halophila</name>
    <dbReference type="NCBI Taxonomy" id="1082479"/>
    <lineage>
        <taxon>Bacteria</taxon>
        <taxon>Pseudomonadati</taxon>
        <taxon>Pseudomonadota</taxon>
        <taxon>Alphaproteobacteria</taxon>
        <taxon>Rhodospirillales</taxon>
        <taxon>Rhodovibrionaceae</taxon>
        <taxon>Limimonas</taxon>
    </lineage>
</organism>
<evidence type="ECO:0000313" key="2">
    <source>
        <dbReference type="EMBL" id="SDG10122.1"/>
    </source>
</evidence>
<sequence length="266" mass="31129">MYWASVSASEFADYKARHADQVSNAHDIFCVSGGNARRVPRDIDNWRASFSNFKKWLRLSCLVMAHSYFETYMRNIISLALYSDPGIHFNKPKLIDGINLVKYGGSLDVEDSVKRLVKGAWEDRIMNYEALFSRAPDKVKNNQEKLDELRKKRNRVAHHFGRMENVTDKLIDIESGSAEGISEENLKRALELFGALVADFDQQLMENHIGSFEDIWNFCEFKNEFWRRYGRTTIEPAEFKNELYRKTKIRPNISYCRHLIAYYESI</sequence>
<keyword evidence="3" id="KW-1185">Reference proteome</keyword>
<evidence type="ECO:0000259" key="1">
    <source>
        <dbReference type="Pfam" id="PF18735"/>
    </source>
</evidence>
<gene>
    <name evidence="2" type="ORF">SAMN05216241_105132</name>
</gene>